<dbReference type="EMBL" id="CP036432">
    <property type="protein sequence ID" value="QDV81716.1"/>
    <property type="molecule type" value="Genomic_DNA"/>
</dbReference>
<keyword evidence="6" id="KW-1133">Transmembrane helix</keyword>
<dbReference type="Gene3D" id="1.10.510.10">
    <property type="entry name" value="Transferase(Phosphotransferase) domain 1"/>
    <property type="match status" value="1"/>
</dbReference>
<dbReference type="Proteomes" id="UP000318081">
    <property type="component" value="Chromosome"/>
</dbReference>
<dbReference type="InterPro" id="IPR017441">
    <property type="entry name" value="Protein_kinase_ATP_BS"/>
</dbReference>
<evidence type="ECO:0000259" key="7">
    <source>
        <dbReference type="PROSITE" id="PS50011"/>
    </source>
</evidence>
<dbReference type="SUPFAM" id="SSF56112">
    <property type="entry name" value="Protein kinase-like (PK-like)"/>
    <property type="match status" value="1"/>
</dbReference>
<dbReference type="SUPFAM" id="SSF48452">
    <property type="entry name" value="TPR-like"/>
    <property type="match status" value="1"/>
</dbReference>
<evidence type="ECO:0000256" key="3">
    <source>
        <dbReference type="ARBA" id="ARBA00022777"/>
    </source>
</evidence>
<keyword evidence="6" id="KW-0812">Transmembrane</keyword>
<dbReference type="PROSITE" id="PS50011">
    <property type="entry name" value="PROTEIN_KINASE_DOM"/>
    <property type="match status" value="1"/>
</dbReference>
<reference evidence="8 9" key="1">
    <citation type="submission" date="2019-02" db="EMBL/GenBank/DDBJ databases">
        <title>Deep-cultivation of Planctomycetes and their phenomic and genomic characterization uncovers novel biology.</title>
        <authorList>
            <person name="Wiegand S."/>
            <person name="Jogler M."/>
            <person name="Boedeker C."/>
            <person name="Pinto D."/>
            <person name="Vollmers J."/>
            <person name="Rivas-Marin E."/>
            <person name="Kohn T."/>
            <person name="Peeters S.H."/>
            <person name="Heuer A."/>
            <person name="Rast P."/>
            <person name="Oberbeckmann S."/>
            <person name="Bunk B."/>
            <person name="Jeske O."/>
            <person name="Meyerdierks A."/>
            <person name="Storesund J.E."/>
            <person name="Kallscheuer N."/>
            <person name="Luecker S."/>
            <person name="Lage O.M."/>
            <person name="Pohl T."/>
            <person name="Merkel B.J."/>
            <person name="Hornburger P."/>
            <person name="Mueller R.-W."/>
            <person name="Bruemmer F."/>
            <person name="Labrenz M."/>
            <person name="Spormann A.M."/>
            <person name="Op den Camp H."/>
            <person name="Overmann J."/>
            <person name="Amann R."/>
            <person name="Jetten M.S.M."/>
            <person name="Mascher T."/>
            <person name="Medema M.H."/>
            <person name="Devos D.P."/>
            <person name="Kaster A.-K."/>
            <person name="Ovreas L."/>
            <person name="Rohde M."/>
            <person name="Galperin M.Y."/>
            <person name="Jogler C."/>
        </authorList>
    </citation>
    <scope>NUCLEOTIDE SEQUENCE [LARGE SCALE GENOMIC DNA]</scope>
    <source>
        <strain evidence="8 9">TBK1r</strain>
    </source>
</reference>
<dbReference type="InterPro" id="IPR011990">
    <property type="entry name" value="TPR-like_helical_dom_sf"/>
</dbReference>
<keyword evidence="3 8" id="KW-0418">Kinase</keyword>
<feature type="transmembrane region" description="Helical" evidence="6">
    <location>
        <begin position="397"/>
        <end position="421"/>
    </location>
</feature>
<gene>
    <name evidence="8" type="primary">prkC_3</name>
    <name evidence="8" type="ORF">TBK1r_06360</name>
</gene>
<dbReference type="EC" id="2.7.11.1" evidence="8"/>
<feature type="binding site" evidence="5">
    <location>
        <position position="141"/>
    </location>
    <ligand>
        <name>ATP</name>
        <dbReference type="ChEBI" id="CHEBI:30616"/>
    </ligand>
</feature>
<evidence type="ECO:0000256" key="6">
    <source>
        <dbReference type="SAM" id="Phobius"/>
    </source>
</evidence>
<evidence type="ECO:0000256" key="4">
    <source>
        <dbReference type="ARBA" id="ARBA00022840"/>
    </source>
</evidence>
<keyword evidence="2 5" id="KW-0547">Nucleotide-binding</keyword>
<feature type="domain" description="Protein kinase" evidence="7">
    <location>
        <begin position="112"/>
        <end position="372"/>
    </location>
</feature>
<dbReference type="PANTHER" id="PTHR43289">
    <property type="entry name" value="MITOGEN-ACTIVATED PROTEIN KINASE KINASE KINASE 20-RELATED"/>
    <property type="match status" value="1"/>
</dbReference>
<dbReference type="PANTHER" id="PTHR43289:SF6">
    <property type="entry name" value="SERINE_THREONINE-PROTEIN KINASE NEKL-3"/>
    <property type="match status" value="1"/>
</dbReference>
<dbReference type="InterPro" id="IPR019734">
    <property type="entry name" value="TPR_rpt"/>
</dbReference>
<dbReference type="InterPro" id="IPR011009">
    <property type="entry name" value="Kinase-like_dom_sf"/>
</dbReference>
<dbReference type="Gene3D" id="1.25.40.10">
    <property type="entry name" value="Tetratricopeptide repeat domain"/>
    <property type="match status" value="2"/>
</dbReference>
<keyword evidence="1 8" id="KW-0808">Transferase</keyword>
<dbReference type="SMART" id="SM00028">
    <property type="entry name" value="TPR"/>
    <property type="match status" value="5"/>
</dbReference>
<protein>
    <submittedName>
        <fullName evidence="8">Serine/threonine-protein kinase PrkC</fullName>
        <ecNumber evidence="8">2.7.11.1</ecNumber>
    </submittedName>
</protein>
<evidence type="ECO:0000313" key="8">
    <source>
        <dbReference type="EMBL" id="QDV81716.1"/>
    </source>
</evidence>
<dbReference type="CDD" id="cd14014">
    <property type="entry name" value="STKc_PknB_like"/>
    <property type="match status" value="1"/>
</dbReference>
<dbReference type="RefSeq" id="WP_145207470.1">
    <property type="nucleotide sequence ID" value="NZ_CP036432.1"/>
</dbReference>
<name>A0ABX5XIP9_9BACT</name>
<dbReference type="SMART" id="SM00220">
    <property type="entry name" value="S_TKc"/>
    <property type="match status" value="1"/>
</dbReference>
<evidence type="ECO:0000313" key="9">
    <source>
        <dbReference type="Proteomes" id="UP000318081"/>
    </source>
</evidence>
<sequence length="911" mass="102428">MTPEQRDETIEALFSEAVRLDRRSQIELLESSSLPEDIRREIEVLLDAERRLESGETQVLVSDQEHGSELQAFSIFDRTLAGLTINDHQETPSTGTAESVESAAEPSTIGKFRMLQLLGIGGYGQVWKAYDTVLDRFVALKIPRDDVSYRFNRKMVEREARAAAQFQHPNIVTIHEVHFYGDRALIASELIEGVTLSKLIIASSLTVKQVAEMCAKLADAIHYAHCRGVIHRDLKPSNILIDQDGEPHVTDFGLAKRELAHATLSAHGSVLGTPTYMPPEQARGDSHIADARSDIYSLGVILFQMLTSELPFRGDRQAVIQKVIYVDPPSPRSLRPAIPRDLETICLKCLQKSPARRYQSAKDLATDLELWLQKKPIHARPVTRVERAMRLCARYPVVSSLATAIAVLIVVSLVAITSLWIRANHNQKTALRHLERRTANFDKTIEAVEVMLSRVIEREEPEFIPIQQELLHEALKLYEQLVDTNGDDADSLIENGRIRTRMGYLHESLENPAAALAAFQSAIEQFETALAGSSDVRTSEELAESYRSVARTILQMSVDGDPQWDVCEDAIERAIEIDSAAPPVERGRRFGLAKSHNLRARMYVAKDEPERAEQEYLRAIELLGAVSENRPDSVVVTLSLIWNRHQLADMLLRHGDFEKSRQIHEDLLKQRLALQRVASDAYRFHPSTVVQFPSPNQTFSLRRDLAASHRSLGQIYEAENDDVAAAAHFRAAAGFIDEVVRDYPHRRGHRDAKGGIHTRCAQILMRLGKRDEALEHFDIGLKSWNQADPVTLDKNRLKNFASQHAVAGALAKTINNNESAILHFIAAQEFYHQLSRIVPAEPSVILANIRVSLDLAELRRQSGDERAAEELIQQATELTEVMRNIDEPTRELQNALQSAERLLQRHSAGRI</sequence>
<evidence type="ECO:0000256" key="2">
    <source>
        <dbReference type="ARBA" id="ARBA00022741"/>
    </source>
</evidence>
<dbReference type="InterPro" id="IPR000719">
    <property type="entry name" value="Prot_kinase_dom"/>
</dbReference>
<proteinExistence type="predicted"/>
<evidence type="ECO:0000256" key="5">
    <source>
        <dbReference type="PROSITE-ProRule" id="PRU10141"/>
    </source>
</evidence>
<dbReference type="InterPro" id="IPR008271">
    <property type="entry name" value="Ser/Thr_kinase_AS"/>
</dbReference>
<evidence type="ECO:0000256" key="1">
    <source>
        <dbReference type="ARBA" id="ARBA00022679"/>
    </source>
</evidence>
<organism evidence="8 9">
    <name type="scientific">Stieleria magnilauensis</name>
    <dbReference type="NCBI Taxonomy" id="2527963"/>
    <lineage>
        <taxon>Bacteria</taxon>
        <taxon>Pseudomonadati</taxon>
        <taxon>Planctomycetota</taxon>
        <taxon>Planctomycetia</taxon>
        <taxon>Pirellulales</taxon>
        <taxon>Pirellulaceae</taxon>
        <taxon>Stieleria</taxon>
    </lineage>
</organism>
<dbReference type="Pfam" id="PF00069">
    <property type="entry name" value="Pkinase"/>
    <property type="match status" value="1"/>
</dbReference>
<keyword evidence="6" id="KW-0472">Membrane</keyword>
<keyword evidence="9" id="KW-1185">Reference proteome</keyword>
<accession>A0ABX5XIP9</accession>
<dbReference type="GO" id="GO:0004674">
    <property type="term" value="F:protein serine/threonine kinase activity"/>
    <property type="evidence" value="ECO:0007669"/>
    <property type="project" value="UniProtKB-EC"/>
</dbReference>
<dbReference type="Gene3D" id="3.30.200.20">
    <property type="entry name" value="Phosphorylase Kinase, domain 1"/>
    <property type="match status" value="1"/>
</dbReference>
<dbReference type="PROSITE" id="PS00107">
    <property type="entry name" value="PROTEIN_KINASE_ATP"/>
    <property type="match status" value="1"/>
</dbReference>
<keyword evidence="4 5" id="KW-0067">ATP-binding</keyword>
<dbReference type="PROSITE" id="PS00108">
    <property type="entry name" value="PROTEIN_KINASE_ST"/>
    <property type="match status" value="1"/>
</dbReference>